<dbReference type="InterPro" id="IPR008965">
    <property type="entry name" value="CBM2/CBM3_carb-bd_dom_sf"/>
</dbReference>
<sequence>MKLNFNKREPMIPNTNLGPPKRQTCPSSSWRSVVFVAFIVGMMAMFASNQVQAAPGPPNVITGLTVNKIGDGTISANGINCGTDCDEDYVIDTQVALTASPANDFNFANWTGDCTGTNPNVTVTMDAFFKTCTANFVPAEFIITTIAGNGTPGYSGDGDLAINAELNHPTGGTIDDIGNLYFSDWDNHAIRKINLNTGIITTFAGGVLGGGFKHPGSYIDSMGNLLYISDYGNHVIYKVNSDGTTTLIAGTIGVAGYKDGPAVDAKFNHPAMLIKEGNNLYIGDFYNHRIRKMDLNTNVVETIAGTGGAGYNGDNIPATTAKLYYPGGLALVKDGTDKFLYIGDYYNHRIRKLDINSGIITTVAGNGTSGYGGDSGLATDAQLNVPTIAVFDSVGNMYITDHLNHVIRKVDTSGIITTIAGIPNSGGYNGDNILADQAKLNLPLGVIVENEDNLYIADYENHRIRKLTSNYFKYQVDLQRKTPKPDSSWKTTLDISLGTETNATNYPPNTCDSNGQGYIAIKGTLGNNDYICVKNAHTLANKIGPPIVPNGNGIVDFGLLLEGDTDGDNVLSVNDFSLVFASKDKCIGDTGYNANANFNVDNCVDIDDANFLKSPPIGNMGQTSECTWNDDDMLRRGVRDGAGTVTLITTVIPTDLTVGESFEYSINVQAGTQLVDAAAAYLNFDPEQLQVNHLTAGDKFDFVLQEEFDNTNGHINFAAGVWDNEVPKGLFTLVTINMTVLQADGEKTLSFNTTVPR</sequence>
<dbReference type="InterPro" id="IPR018247">
    <property type="entry name" value="EF_Hand_1_Ca_BS"/>
</dbReference>
<dbReference type="Pfam" id="PF01436">
    <property type="entry name" value="NHL"/>
    <property type="match status" value="1"/>
</dbReference>
<gene>
    <name evidence="5" type="ORF">QUF54_04740</name>
</gene>
<dbReference type="PANTHER" id="PTHR46388">
    <property type="entry name" value="NHL REPEAT-CONTAINING PROTEIN 2"/>
    <property type="match status" value="1"/>
</dbReference>
<dbReference type="Gene3D" id="2.120.10.30">
    <property type="entry name" value="TolB, C-terminal domain"/>
    <property type="match status" value="3"/>
</dbReference>
<dbReference type="Gene3D" id="2.60.40.680">
    <property type="match status" value="1"/>
</dbReference>
<name>A0ABT7VSV3_9GAMM</name>
<feature type="domain" description="Cohesin" evidence="3">
    <location>
        <begin position="657"/>
        <end position="748"/>
    </location>
</feature>
<keyword evidence="1" id="KW-0677">Repeat</keyword>
<feature type="domain" description="Bacterial repeat" evidence="4">
    <location>
        <begin position="64"/>
        <end position="138"/>
    </location>
</feature>
<dbReference type="EMBL" id="JAUCGM010000232">
    <property type="protein sequence ID" value="MDM8562643.1"/>
    <property type="molecule type" value="Genomic_DNA"/>
</dbReference>
<dbReference type="InterPro" id="IPR001258">
    <property type="entry name" value="NHL_repeat"/>
</dbReference>
<protein>
    <submittedName>
        <fullName evidence="5">Cohesin domain-containing protein</fullName>
    </submittedName>
</protein>
<keyword evidence="6" id="KW-1185">Reference proteome</keyword>
<evidence type="ECO:0000259" key="3">
    <source>
        <dbReference type="Pfam" id="PF00963"/>
    </source>
</evidence>
<dbReference type="PANTHER" id="PTHR46388:SF2">
    <property type="entry name" value="NHL REPEAT-CONTAINING PROTEIN 2"/>
    <property type="match status" value="1"/>
</dbReference>
<accession>A0ABT7VSV3</accession>
<dbReference type="Proteomes" id="UP001171945">
    <property type="component" value="Unassembled WGS sequence"/>
</dbReference>
<evidence type="ECO:0000259" key="4">
    <source>
        <dbReference type="Pfam" id="PF18998"/>
    </source>
</evidence>
<dbReference type="InterPro" id="IPR044060">
    <property type="entry name" value="Bacterial_rp_domain"/>
</dbReference>
<dbReference type="PROSITE" id="PS00018">
    <property type="entry name" value="EF_HAND_1"/>
    <property type="match status" value="1"/>
</dbReference>
<dbReference type="SUPFAM" id="SSF63825">
    <property type="entry name" value="YWTD domain"/>
    <property type="match status" value="1"/>
</dbReference>
<feature type="non-terminal residue" evidence="5">
    <location>
        <position position="757"/>
    </location>
</feature>
<feature type="region of interest" description="Disordered" evidence="2">
    <location>
        <begin position="1"/>
        <end position="24"/>
    </location>
</feature>
<dbReference type="Pfam" id="PF00963">
    <property type="entry name" value="Cohesin"/>
    <property type="match status" value="1"/>
</dbReference>
<proteinExistence type="predicted"/>
<evidence type="ECO:0000256" key="1">
    <source>
        <dbReference type="ARBA" id="ARBA00022737"/>
    </source>
</evidence>
<comment type="caution">
    <text evidence="5">The sequence shown here is derived from an EMBL/GenBank/DDBJ whole genome shotgun (WGS) entry which is preliminary data.</text>
</comment>
<evidence type="ECO:0000313" key="6">
    <source>
        <dbReference type="Proteomes" id="UP001171945"/>
    </source>
</evidence>
<evidence type="ECO:0000313" key="5">
    <source>
        <dbReference type="EMBL" id="MDM8562643.1"/>
    </source>
</evidence>
<reference evidence="5" key="1">
    <citation type="submission" date="2023-06" db="EMBL/GenBank/DDBJ databases">
        <title>Uncultivated large filamentous bacteria from sulfidic sediments reveal new species and different genomic features in energy metabolism and defense.</title>
        <authorList>
            <person name="Fonseca A."/>
        </authorList>
    </citation>
    <scope>NUCLEOTIDE SEQUENCE</scope>
    <source>
        <strain evidence="5">HSG4</strain>
    </source>
</reference>
<dbReference type="Pfam" id="PF18998">
    <property type="entry name" value="Flg_new_2"/>
    <property type="match status" value="1"/>
</dbReference>
<feature type="compositionally biased region" description="Basic and acidic residues" evidence="2">
    <location>
        <begin position="1"/>
        <end position="10"/>
    </location>
</feature>
<evidence type="ECO:0000256" key="2">
    <source>
        <dbReference type="SAM" id="MobiDB-lite"/>
    </source>
</evidence>
<dbReference type="CDD" id="cd14953">
    <property type="entry name" value="NHL_like_1"/>
    <property type="match status" value="1"/>
</dbReference>
<dbReference type="InterPro" id="IPR011042">
    <property type="entry name" value="6-blade_b-propeller_TolB-like"/>
</dbReference>
<dbReference type="SUPFAM" id="SSF49384">
    <property type="entry name" value="Carbohydrate-binding domain"/>
    <property type="match status" value="1"/>
</dbReference>
<dbReference type="Gene3D" id="1.10.1330.10">
    <property type="entry name" value="Dockerin domain"/>
    <property type="match status" value="1"/>
</dbReference>
<dbReference type="InterPro" id="IPR002102">
    <property type="entry name" value="Cohesin_dom"/>
</dbReference>
<dbReference type="InterPro" id="IPR036439">
    <property type="entry name" value="Dockerin_dom_sf"/>
</dbReference>
<organism evidence="5 6">
    <name type="scientific">Candidatus Marithioploca araucensis</name>
    <dbReference type="NCBI Taxonomy" id="70273"/>
    <lineage>
        <taxon>Bacteria</taxon>
        <taxon>Pseudomonadati</taxon>
        <taxon>Pseudomonadota</taxon>
        <taxon>Gammaproteobacteria</taxon>
        <taxon>Thiotrichales</taxon>
        <taxon>Thiotrichaceae</taxon>
        <taxon>Candidatus Marithioploca</taxon>
    </lineage>
</organism>